<dbReference type="CDD" id="cd00757">
    <property type="entry name" value="ThiF_MoeB_HesA_family"/>
    <property type="match status" value="1"/>
</dbReference>
<feature type="region of interest" description="Disordered" evidence="12">
    <location>
        <begin position="340"/>
        <end position="365"/>
    </location>
</feature>
<organism evidence="14 15">
    <name type="scientific">Exaiptasia diaphana</name>
    <name type="common">Tropical sea anemone</name>
    <name type="synonym">Aiptasia pulchella</name>
    <dbReference type="NCBI Taxonomy" id="2652724"/>
    <lineage>
        <taxon>Eukaryota</taxon>
        <taxon>Metazoa</taxon>
        <taxon>Cnidaria</taxon>
        <taxon>Anthozoa</taxon>
        <taxon>Hexacorallia</taxon>
        <taxon>Actiniaria</taxon>
        <taxon>Aiptasiidae</taxon>
        <taxon>Exaiptasia</taxon>
    </lineage>
</organism>
<dbReference type="GO" id="GO:0002143">
    <property type="term" value="P:tRNA wobble position uridine thiolation"/>
    <property type="evidence" value="ECO:0007669"/>
    <property type="project" value="TreeGrafter"/>
</dbReference>
<keyword evidence="11" id="KW-0175">Coiled coil</keyword>
<evidence type="ECO:0000256" key="9">
    <source>
        <dbReference type="ARBA" id="ARBA00023150"/>
    </source>
</evidence>
<dbReference type="KEGG" id="epa:110251060"/>
<dbReference type="Proteomes" id="UP000887567">
    <property type="component" value="Unplaced"/>
</dbReference>
<dbReference type="PANTHER" id="PTHR10953:SF102">
    <property type="entry name" value="ADENYLYLTRANSFERASE AND SULFURTRANSFERASE MOCS3"/>
    <property type="match status" value="1"/>
</dbReference>
<dbReference type="AlphaFoldDB" id="A0A913Y0Y3"/>
<evidence type="ECO:0000313" key="15">
    <source>
        <dbReference type="Proteomes" id="UP000887567"/>
    </source>
</evidence>
<evidence type="ECO:0000256" key="6">
    <source>
        <dbReference type="ARBA" id="ARBA00022741"/>
    </source>
</evidence>
<sequence>MADEVQELRQKLAHKIREVEDLKSKLREKENICQRYHQYSKLQTRLTKNEIARYSRQLILPEIGVQGQFKLKKSSVLIVGAGGLGCPSSLHLAAAGVGCIGLVDYDTVEISNLHRQVLHSESKVDLPKVESAKQSLNELNSCVTINTYHRQLNSQNALEIISGYDVIVDATDNVPTRYLLNDACVLCKKPLVSGSALRFEGQLTVYNYDGGPCYRCMFPTPPPPETVGNCSDNGVLGAVPGTPTLDDLSGVERVTAKEYKAVLDSNTPHILLDVREPVEMEICALPNALNIPLRQLSTEEKLDKLHSKILSESQDNEAIDVFVVCRQGNDSQKAVKVLQKSISQSSDEHQKPEEPSSSPPKVDLNKRVRLKDIKGGLLAWAKQVDDDFPVY</sequence>
<dbReference type="PROSITE" id="PS50206">
    <property type="entry name" value="RHODANESE_3"/>
    <property type="match status" value="1"/>
</dbReference>
<keyword evidence="4" id="KW-0819">tRNA processing</keyword>
<dbReference type="EnsemblMetazoa" id="XM_021057730.2">
    <property type="protein sequence ID" value="XP_020913389.1"/>
    <property type="gene ID" value="LOC110251060"/>
</dbReference>
<feature type="domain" description="Rhodanese" evidence="13">
    <location>
        <begin position="265"/>
        <end position="389"/>
    </location>
</feature>
<dbReference type="OMA" id="WATEVDQ"/>
<dbReference type="InterPro" id="IPR001763">
    <property type="entry name" value="Rhodanese-like_dom"/>
</dbReference>
<evidence type="ECO:0000256" key="3">
    <source>
        <dbReference type="ARBA" id="ARBA00022679"/>
    </source>
</evidence>
<evidence type="ECO:0000256" key="10">
    <source>
        <dbReference type="ARBA" id="ARBA00023268"/>
    </source>
</evidence>
<evidence type="ECO:0000256" key="11">
    <source>
        <dbReference type="SAM" id="Coils"/>
    </source>
</evidence>
<dbReference type="GeneID" id="110251060"/>
<dbReference type="FunFam" id="3.40.250.10:FF:000014">
    <property type="entry name" value="Adenylyltransferase and sulfurtransferase MOCS3"/>
    <property type="match status" value="1"/>
</dbReference>
<dbReference type="GO" id="GO:0006777">
    <property type="term" value="P:Mo-molybdopterin cofactor biosynthetic process"/>
    <property type="evidence" value="ECO:0007669"/>
    <property type="project" value="UniProtKB-KW"/>
</dbReference>
<dbReference type="SMART" id="SM00450">
    <property type="entry name" value="RHOD"/>
    <property type="match status" value="1"/>
</dbReference>
<dbReference type="GO" id="GO:0042292">
    <property type="term" value="F:URM1 activating enzyme activity"/>
    <property type="evidence" value="ECO:0007669"/>
    <property type="project" value="TreeGrafter"/>
</dbReference>
<keyword evidence="7" id="KW-0862">Zinc</keyword>
<protein>
    <recommendedName>
        <fullName evidence="13">Rhodanese domain-containing protein</fullName>
    </recommendedName>
</protein>
<evidence type="ECO:0000256" key="4">
    <source>
        <dbReference type="ARBA" id="ARBA00022694"/>
    </source>
</evidence>
<dbReference type="Gene3D" id="3.40.50.720">
    <property type="entry name" value="NAD(P)-binding Rossmann-like Domain"/>
    <property type="match status" value="1"/>
</dbReference>
<dbReference type="InterPro" id="IPR045886">
    <property type="entry name" value="ThiF/MoeB/HesA"/>
</dbReference>
<evidence type="ECO:0000313" key="14">
    <source>
        <dbReference type="EnsemblMetazoa" id="XP_020913389.1"/>
    </source>
</evidence>
<dbReference type="Pfam" id="PF00581">
    <property type="entry name" value="Rhodanese"/>
    <property type="match status" value="1"/>
</dbReference>
<dbReference type="GO" id="GO:0032447">
    <property type="term" value="P:protein urmylation"/>
    <property type="evidence" value="ECO:0007669"/>
    <property type="project" value="TreeGrafter"/>
</dbReference>
<keyword evidence="15" id="KW-1185">Reference proteome</keyword>
<dbReference type="GO" id="GO:0046872">
    <property type="term" value="F:metal ion binding"/>
    <property type="evidence" value="ECO:0007669"/>
    <property type="project" value="UniProtKB-KW"/>
</dbReference>
<proteinExistence type="predicted"/>
<dbReference type="GO" id="GO:0016779">
    <property type="term" value="F:nucleotidyltransferase activity"/>
    <property type="evidence" value="ECO:0007669"/>
    <property type="project" value="TreeGrafter"/>
</dbReference>
<dbReference type="InterPro" id="IPR035985">
    <property type="entry name" value="Ubiquitin-activating_enz"/>
</dbReference>
<evidence type="ECO:0000256" key="7">
    <source>
        <dbReference type="ARBA" id="ARBA00022833"/>
    </source>
</evidence>
<accession>A0A913Y0Y3</accession>
<comment type="subcellular location">
    <subcellularLocation>
        <location evidence="1">Cytoplasm</location>
        <location evidence="1">Cytosol</location>
    </subcellularLocation>
</comment>
<dbReference type="FunFam" id="3.40.50.720:FF:000033">
    <property type="entry name" value="Adenylyltransferase and sulfurtransferase MOCS3"/>
    <property type="match status" value="1"/>
</dbReference>
<dbReference type="PANTHER" id="PTHR10953">
    <property type="entry name" value="UBIQUITIN-ACTIVATING ENZYME E1"/>
    <property type="match status" value="1"/>
</dbReference>
<evidence type="ECO:0000259" key="13">
    <source>
        <dbReference type="PROSITE" id="PS50206"/>
    </source>
</evidence>
<evidence type="ECO:0000256" key="12">
    <source>
        <dbReference type="SAM" id="MobiDB-lite"/>
    </source>
</evidence>
<dbReference type="GO" id="GO:0005524">
    <property type="term" value="F:ATP binding"/>
    <property type="evidence" value="ECO:0007669"/>
    <property type="project" value="UniProtKB-KW"/>
</dbReference>
<name>A0A913Y0Y3_EXADI</name>
<reference evidence="14" key="1">
    <citation type="submission" date="2022-11" db="UniProtKB">
        <authorList>
            <consortium name="EnsemblMetazoa"/>
        </authorList>
    </citation>
    <scope>IDENTIFICATION</scope>
</reference>
<dbReference type="GO" id="GO:0005829">
    <property type="term" value="C:cytosol"/>
    <property type="evidence" value="ECO:0007669"/>
    <property type="project" value="UniProtKB-SubCell"/>
</dbReference>
<dbReference type="SUPFAM" id="SSF69572">
    <property type="entry name" value="Activating enzymes of the ubiquitin-like proteins"/>
    <property type="match status" value="1"/>
</dbReference>
<keyword evidence="8" id="KW-0067">ATP-binding</keyword>
<dbReference type="GO" id="GO:0004792">
    <property type="term" value="F:thiosulfate-cyanide sulfurtransferase activity"/>
    <property type="evidence" value="ECO:0007669"/>
    <property type="project" value="TreeGrafter"/>
</dbReference>
<evidence type="ECO:0000256" key="2">
    <source>
        <dbReference type="ARBA" id="ARBA00022490"/>
    </source>
</evidence>
<dbReference type="Pfam" id="PF00899">
    <property type="entry name" value="ThiF"/>
    <property type="match status" value="1"/>
</dbReference>
<keyword evidence="6" id="KW-0547">Nucleotide-binding</keyword>
<dbReference type="InterPro" id="IPR036873">
    <property type="entry name" value="Rhodanese-like_dom_sf"/>
</dbReference>
<evidence type="ECO:0000256" key="8">
    <source>
        <dbReference type="ARBA" id="ARBA00022840"/>
    </source>
</evidence>
<keyword evidence="5" id="KW-0479">Metal-binding</keyword>
<keyword evidence="9" id="KW-0501">Molybdenum cofactor biosynthesis</keyword>
<keyword evidence="2" id="KW-0963">Cytoplasm</keyword>
<dbReference type="OrthoDB" id="10261062at2759"/>
<dbReference type="InterPro" id="IPR000594">
    <property type="entry name" value="ThiF_NAD_FAD-bd"/>
</dbReference>
<keyword evidence="10" id="KW-0511">Multifunctional enzyme</keyword>
<evidence type="ECO:0000256" key="1">
    <source>
        <dbReference type="ARBA" id="ARBA00004514"/>
    </source>
</evidence>
<dbReference type="Gene3D" id="3.40.250.10">
    <property type="entry name" value="Rhodanese-like domain"/>
    <property type="match status" value="1"/>
</dbReference>
<keyword evidence="3" id="KW-0808">Transferase</keyword>
<feature type="coiled-coil region" evidence="11">
    <location>
        <begin position="2"/>
        <end position="32"/>
    </location>
</feature>
<dbReference type="RefSeq" id="XP_020913389.1">
    <property type="nucleotide sequence ID" value="XM_021057730.2"/>
</dbReference>
<evidence type="ECO:0000256" key="5">
    <source>
        <dbReference type="ARBA" id="ARBA00022723"/>
    </source>
</evidence>